<comment type="caution">
    <text evidence="1">The sequence shown here is derived from an EMBL/GenBank/DDBJ whole genome shotgun (WGS) entry which is preliminary data.</text>
</comment>
<organism evidence="1">
    <name type="scientific">marine sediment metagenome</name>
    <dbReference type="NCBI Taxonomy" id="412755"/>
    <lineage>
        <taxon>unclassified sequences</taxon>
        <taxon>metagenomes</taxon>
        <taxon>ecological metagenomes</taxon>
    </lineage>
</organism>
<name>A0A0F9VGE5_9ZZZZ</name>
<evidence type="ECO:0000313" key="1">
    <source>
        <dbReference type="EMBL" id="KKN98897.1"/>
    </source>
</evidence>
<gene>
    <name evidence="1" type="ORF">LCGC14_0141380</name>
</gene>
<dbReference type="AlphaFoldDB" id="A0A0F9VGE5"/>
<dbReference type="EMBL" id="LAZR01000049">
    <property type="protein sequence ID" value="KKN98897.1"/>
    <property type="molecule type" value="Genomic_DNA"/>
</dbReference>
<proteinExistence type="predicted"/>
<reference evidence="1" key="1">
    <citation type="journal article" date="2015" name="Nature">
        <title>Complex archaea that bridge the gap between prokaryotes and eukaryotes.</title>
        <authorList>
            <person name="Spang A."/>
            <person name="Saw J.H."/>
            <person name="Jorgensen S.L."/>
            <person name="Zaremba-Niedzwiedzka K."/>
            <person name="Martijn J."/>
            <person name="Lind A.E."/>
            <person name="van Eijk R."/>
            <person name="Schleper C."/>
            <person name="Guy L."/>
            <person name="Ettema T.J."/>
        </authorList>
    </citation>
    <scope>NUCLEOTIDE SEQUENCE</scope>
</reference>
<protein>
    <submittedName>
        <fullName evidence="1">Uncharacterized protein</fullName>
    </submittedName>
</protein>
<accession>A0A0F9VGE5</accession>
<sequence>MGQSQKKKKQKRKEQKREVVEIPVIGPIDQEILDSIGNPNAWTPKIEDTWIRELRKLSGYEIYSRFPPMRKPPNVRTRGNSSGWGG</sequence>